<dbReference type="Proteomes" id="UP000494206">
    <property type="component" value="Unassembled WGS sequence"/>
</dbReference>
<evidence type="ECO:0000313" key="1">
    <source>
        <dbReference type="EMBL" id="CAB3401839.1"/>
    </source>
</evidence>
<gene>
    <name evidence="1" type="ORF">CBOVIS_LOCUS4527</name>
</gene>
<dbReference type="EMBL" id="CADEPM010000003">
    <property type="protein sequence ID" value="CAB3401839.1"/>
    <property type="molecule type" value="Genomic_DNA"/>
</dbReference>
<dbReference type="AlphaFoldDB" id="A0A8S1EKV8"/>
<accession>A0A8S1EKV8</accession>
<evidence type="ECO:0000313" key="2">
    <source>
        <dbReference type="Proteomes" id="UP000494206"/>
    </source>
</evidence>
<name>A0A8S1EKV8_9PELO</name>
<sequence>MDEALRLRIHREIQDVAVDSMRIRDNDAAIQLLLRAATTRIDEMTAGKFDWHAYGHPVFEAFIGVERDAATSDEAARRAARRHAFNTLMAEKRGMENADQLFQEALHIRQFFRENLDRWNTMEKYRFLCAIKLMHLSIELVETGAPIGHISIEMKRAGVRRQLANAPPPDGYRYSIVYLVARVLDRLLIVEETFRNASALRRELERNRCISQIMITDEGSPIFMARVANLIRPQAANWNARGARRAPPIFNPFANADAMPPPPANDAEWMEHIVANHDIEQMPPVQDYLAIFQ</sequence>
<comment type="caution">
    <text evidence="1">The sequence shown here is derived from an EMBL/GenBank/DDBJ whole genome shotgun (WGS) entry which is preliminary data.</text>
</comment>
<protein>
    <submittedName>
        <fullName evidence="1">Uncharacterized protein</fullName>
    </submittedName>
</protein>
<reference evidence="1 2" key="1">
    <citation type="submission" date="2020-04" db="EMBL/GenBank/DDBJ databases">
        <authorList>
            <person name="Laetsch R D."/>
            <person name="Stevens L."/>
            <person name="Kumar S."/>
            <person name="Blaxter L. M."/>
        </authorList>
    </citation>
    <scope>NUCLEOTIDE SEQUENCE [LARGE SCALE GENOMIC DNA]</scope>
</reference>
<proteinExistence type="predicted"/>
<organism evidence="1 2">
    <name type="scientific">Caenorhabditis bovis</name>
    <dbReference type="NCBI Taxonomy" id="2654633"/>
    <lineage>
        <taxon>Eukaryota</taxon>
        <taxon>Metazoa</taxon>
        <taxon>Ecdysozoa</taxon>
        <taxon>Nematoda</taxon>
        <taxon>Chromadorea</taxon>
        <taxon>Rhabditida</taxon>
        <taxon>Rhabditina</taxon>
        <taxon>Rhabditomorpha</taxon>
        <taxon>Rhabditoidea</taxon>
        <taxon>Rhabditidae</taxon>
        <taxon>Peloderinae</taxon>
        <taxon>Caenorhabditis</taxon>
    </lineage>
</organism>
<keyword evidence="2" id="KW-1185">Reference proteome</keyword>